<sequence length="63" mass="7158">MSILSSITSIINMKQGNNNVLNKNSINNSNFQQKQQQQQQSINLISANLGDKYTQCKYCHNIL</sequence>
<name>A0AAN7U2G3_9MYCE</name>
<protein>
    <submittedName>
        <fullName evidence="1">Uncharacterized protein</fullName>
    </submittedName>
</protein>
<evidence type="ECO:0000313" key="2">
    <source>
        <dbReference type="Proteomes" id="UP001344447"/>
    </source>
</evidence>
<proteinExistence type="predicted"/>
<dbReference type="Proteomes" id="UP001344447">
    <property type="component" value="Unassembled WGS sequence"/>
</dbReference>
<comment type="caution">
    <text evidence="1">The sequence shown here is derived from an EMBL/GenBank/DDBJ whole genome shotgun (WGS) entry which is preliminary data.</text>
</comment>
<accession>A0AAN7U2G3</accession>
<organism evidence="1 2">
    <name type="scientific">Dictyostelium firmibasis</name>
    <dbReference type="NCBI Taxonomy" id="79012"/>
    <lineage>
        <taxon>Eukaryota</taxon>
        <taxon>Amoebozoa</taxon>
        <taxon>Evosea</taxon>
        <taxon>Eumycetozoa</taxon>
        <taxon>Dictyostelia</taxon>
        <taxon>Dictyosteliales</taxon>
        <taxon>Dictyosteliaceae</taxon>
        <taxon>Dictyostelium</taxon>
    </lineage>
</organism>
<reference evidence="1 2" key="1">
    <citation type="submission" date="2023-11" db="EMBL/GenBank/DDBJ databases">
        <title>Dfirmibasis_genome.</title>
        <authorList>
            <person name="Edelbroek B."/>
            <person name="Kjellin J."/>
            <person name="Jerlstrom-Hultqvist J."/>
            <person name="Soderbom F."/>
        </authorList>
    </citation>
    <scope>NUCLEOTIDE SEQUENCE [LARGE SCALE GENOMIC DNA]</scope>
    <source>
        <strain evidence="1 2">TNS-C-14</strain>
    </source>
</reference>
<evidence type="ECO:0000313" key="1">
    <source>
        <dbReference type="EMBL" id="KAK5584529.1"/>
    </source>
</evidence>
<keyword evidence="2" id="KW-1185">Reference proteome</keyword>
<dbReference type="AlphaFoldDB" id="A0AAN7U2G3"/>
<gene>
    <name evidence="1" type="ORF">RB653_006141</name>
</gene>
<dbReference type="EMBL" id="JAVFKY010000001">
    <property type="protein sequence ID" value="KAK5584529.1"/>
    <property type="molecule type" value="Genomic_DNA"/>
</dbReference>